<keyword evidence="3" id="KW-1185">Reference proteome</keyword>
<organism evidence="2 3">
    <name type="scientific">Pleurodeles waltl</name>
    <name type="common">Iberian ribbed newt</name>
    <dbReference type="NCBI Taxonomy" id="8319"/>
    <lineage>
        <taxon>Eukaryota</taxon>
        <taxon>Metazoa</taxon>
        <taxon>Chordata</taxon>
        <taxon>Craniata</taxon>
        <taxon>Vertebrata</taxon>
        <taxon>Euteleostomi</taxon>
        <taxon>Amphibia</taxon>
        <taxon>Batrachia</taxon>
        <taxon>Caudata</taxon>
        <taxon>Salamandroidea</taxon>
        <taxon>Salamandridae</taxon>
        <taxon>Pleurodelinae</taxon>
        <taxon>Pleurodeles</taxon>
    </lineage>
</organism>
<accession>A0AAV7VHF1</accession>
<dbReference type="AlphaFoldDB" id="A0AAV7VHF1"/>
<dbReference type="EMBL" id="JANPWB010000003">
    <property type="protein sequence ID" value="KAJ1201035.1"/>
    <property type="molecule type" value="Genomic_DNA"/>
</dbReference>
<feature type="region of interest" description="Disordered" evidence="1">
    <location>
        <begin position="1"/>
        <end position="34"/>
    </location>
</feature>
<evidence type="ECO:0000313" key="2">
    <source>
        <dbReference type="EMBL" id="KAJ1201035.1"/>
    </source>
</evidence>
<evidence type="ECO:0000256" key="1">
    <source>
        <dbReference type="SAM" id="MobiDB-lite"/>
    </source>
</evidence>
<feature type="compositionally biased region" description="Basic residues" evidence="1">
    <location>
        <begin position="1"/>
        <end position="20"/>
    </location>
</feature>
<reference evidence="2" key="1">
    <citation type="journal article" date="2022" name="bioRxiv">
        <title>Sequencing and chromosome-scale assembly of the giantPleurodeles waltlgenome.</title>
        <authorList>
            <person name="Brown T."/>
            <person name="Elewa A."/>
            <person name="Iarovenko S."/>
            <person name="Subramanian E."/>
            <person name="Araus A.J."/>
            <person name="Petzold A."/>
            <person name="Susuki M."/>
            <person name="Suzuki K.-i.T."/>
            <person name="Hayashi T."/>
            <person name="Toyoda A."/>
            <person name="Oliveira C."/>
            <person name="Osipova E."/>
            <person name="Leigh N.D."/>
            <person name="Simon A."/>
            <person name="Yun M.H."/>
        </authorList>
    </citation>
    <scope>NUCLEOTIDE SEQUENCE</scope>
    <source>
        <strain evidence="2">20211129_DDA</strain>
        <tissue evidence="2">Liver</tissue>
    </source>
</reference>
<proteinExistence type="predicted"/>
<protein>
    <submittedName>
        <fullName evidence="2">Uncharacterized protein</fullName>
    </submittedName>
</protein>
<dbReference type="Proteomes" id="UP001066276">
    <property type="component" value="Chromosome 2_1"/>
</dbReference>
<evidence type="ECO:0000313" key="3">
    <source>
        <dbReference type="Proteomes" id="UP001066276"/>
    </source>
</evidence>
<sequence>MRSGKVRKEHPNPPKRKKCRCSIDVGSATPHSPPASAISAALFSSAADPPSSAITKFQLSSVLMPHPRPSKLRESSLLSYFKKKPKLELLANGGEIMLESGQSVLMEPAVTDPLPIACGYFTTVAQVYCPATPVSPVFSQLASQSEVSHSPPLEDQPAVLLSKHGLSPIFISSEYSSNAGEWVPSLAASPAALHRLAGQDGLTVGCHDFLQDHSILLPSSPPVAQWIRSLTGSIHPMLPTRSSSGAAHSSQSELIKGELNHQSLLYLSCLQSDPQSGANKEPNPVPPPWSPALPGLSFCKLYNPPCWP</sequence>
<comment type="caution">
    <text evidence="2">The sequence shown here is derived from an EMBL/GenBank/DDBJ whole genome shotgun (WGS) entry which is preliminary data.</text>
</comment>
<name>A0AAV7VHF1_PLEWA</name>
<gene>
    <name evidence="2" type="ORF">NDU88_004851</name>
</gene>